<evidence type="ECO:0000256" key="2">
    <source>
        <dbReference type="ARBA" id="ARBA00022723"/>
    </source>
</evidence>
<evidence type="ECO:0000256" key="8">
    <source>
        <dbReference type="ARBA" id="ARBA00023242"/>
    </source>
</evidence>
<accession>A0ABQ9EKT7</accession>
<keyword evidence="8" id="KW-0539">Nucleus</keyword>
<evidence type="ECO:0000256" key="6">
    <source>
        <dbReference type="ARBA" id="ARBA00023125"/>
    </source>
</evidence>
<dbReference type="SMART" id="SM00614">
    <property type="entry name" value="ZnF_BED"/>
    <property type="match status" value="1"/>
</dbReference>
<dbReference type="PANTHER" id="PTHR46481">
    <property type="entry name" value="ZINC FINGER BED DOMAIN-CONTAINING PROTEIN 4"/>
    <property type="match status" value="1"/>
</dbReference>
<keyword evidence="4" id="KW-0862">Zinc</keyword>
<evidence type="ECO:0000256" key="7">
    <source>
        <dbReference type="ARBA" id="ARBA00023163"/>
    </source>
</evidence>
<dbReference type="PROSITE" id="PS50808">
    <property type="entry name" value="ZF_BED"/>
    <property type="match status" value="1"/>
</dbReference>
<evidence type="ECO:0000256" key="10">
    <source>
        <dbReference type="SAM" id="MobiDB-lite"/>
    </source>
</evidence>
<comment type="caution">
    <text evidence="12">The sequence shown here is derived from an EMBL/GenBank/DDBJ whole genome shotgun (WGS) entry which is preliminary data.</text>
</comment>
<evidence type="ECO:0000256" key="1">
    <source>
        <dbReference type="ARBA" id="ARBA00004123"/>
    </source>
</evidence>
<keyword evidence="13" id="KW-1185">Reference proteome</keyword>
<dbReference type="InterPro" id="IPR052035">
    <property type="entry name" value="ZnF_BED_domain_contain"/>
</dbReference>
<keyword evidence="7" id="KW-0804">Transcription</keyword>
<reference evidence="12 13" key="1">
    <citation type="submission" date="2022-12" db="EMBL/GenBank/DDBJ databases">
        <title>Chromosome-level genome of Tegillarca granosa.</title>
        <authorList>
            <person name="Kim J."/>
        </authorList>
    </citation>
    <scope>NUCLEOTIDE SEQUENCE [LARGE SCALE GENOMIC DNA]</scope>
    <source>
        <strain evidence="12">Teg-2019</strain>
        <tissue evidence="12">Adductor muscle</tissue>
    </source>
</reference>
<dbReference type="PANTHER" id="PTHR46481:SF4">
    <property type="entry name" value="ZINC FINGER BED DOMAIN-CONTAINING PROTEIN 4"/>
    <property type="match status" value="1"/>
</dbReference>
<keyword evidence="2" id="KW-0479">Metal-binding</keyword>
<evidence type="ECO:0000256" key="4">
    <source>
        <dbReference type="ARBA" id="ARBA00022833"/>
    </source>
</evidence>
<dbReference type="Pfam" id="PF02892">
    <property type="entry name" value="zf-BED"/>
    <property type="match status" value="1"/>
</dbReference>
<keyword evidence="3 9" id="KW-0863">Zinc-finger</keyword>
<organism evidence="12 13">
    <name type="scientific">Tegillarca granosa</name>
    <name type="common">Malaysian cockle</name>
    <name type="synonym">Anadara granosa</name>
    <dbReference type="NCBI Taxonomy" id="220873"/>
    <lineage>
        <taxon>Eukaryota</taxon>
        <taxon>Metazoa</taxon>
        <taxon>Spiralia</taxon>
        <taxon>Lophotrochozoa</taxon>
        <taxon>Mollusca</taxon>
        <taxon>Bivalvia</taxon>
        <taxon>Autobranchia</taxon>
        <taxon>Pteriomorphia</taxon>
        <taxon>Arcoida</taxon>
        <taxon>Arcoidea</taxon>
        <taxon>Arcidae</taxon>
        <taxon>Tegillarca</taxon>
    </lineage>
</organism>
<dbReference type="InterPro" id="IPR012337">
    <property type="entry name" value="RNaseH-like_sf"/>
</dbReference>
<dbReference type="Pfam" id="PF05699">
    <property type="entry name" value="Dimer_Tnp_hAT"/>
    <property type="match status" value="1"/>
</dbReference>
<evidence type="ECO:0000313" key="13">
    <source>
        <dbReference type="Proteomes" id="UP001217089"/>
    </source>
</evidence>
<dbReference type="EMBL" id="JARBDR010000813">
    <property type="protein sequence ID" value="KAJ8305810.1"/>
    <property type="molecule type" value="Genomic_DNA"/>
</dbReference>
<gene>
    <name evidence="12" type="ORF">KUTeg_016355</name>
</gene>
<comment type="subcellular location">
    <subcellularLocation>
        <location evidence="1">Nucleus</location>
    </subcellularLocation>
</comment>
<evidence type="ECO:0000259" key="11">
    <source>
        <dbReference type="PROSITE" id="PS50808"/>
    </source>
</evidence>
<evidence type="ECO:0000256" key="3">
    <source>
        <dbReference type="ARBA" id="ARBA00022771"/>
    </source>
</evidence>
<dbReference type="SUPFAM" id="SSF57667">
    <property type="entry name" value="beta-beta-alpha zinc fingers"/>
    <property type="match status" value="1"/>
</dbReference>
<dbReference type="SUPFAM" id="SSF53098">
    <property type="entry name" value="Ribonuclease H-like"/>
    <property type="match status" value="1"/>
</dbReference>
<dbReference type="InterPro" id="IPR036236">
    <property type="entry name" value="Znf_C2H2_sf"/>
</dbReference>
<dbReference type="Proteomes" id="UP001217089">
    <property type="component" value="Unassembled WGS sequence"/>
</dbReference>
<feature type="compositionally biased region" description="Polar residues" evidence="10">
    <location>
        <begin position="375"/>
        <end position="392"/>
    </location>
</feature>
<keyword evidence="6" id="KW-0238">DNA-binding</keyword>
<evidence type="ECO:0000256" key="5">
    <source>
        <dbReference type="ARBA" id="ARBA00023015"/>
    </source>
</evidence>
<feature type="region of interest" description="Disordered" evidence="10">
    <location>
        <begin position="359"/>
        <end position="392"/>
    </location>
</feature>
<evidence type="ECO:0000313" key="12">
    <source>
        <dbReference type="EMBL" id="KAJ8305810.1"/>
    </source>
</evidence>
<sequence length="523" mass="58367">MTAEEAINQDEFIEPPASFKSAVWKYFKLTKSRKLSVCNVCNTVMSYSGNTTNLQTHLRRHHPHIDICLGQGTYSGGNSTNTLKSSPVPVSSIFNSTESSSSDSFLSLNVNKLIPVGGSDSSTYVSMTSSPQRQFELLLVCFAQNLNKATLDGFSVPDVMDLLQKVRKIVTFFYMNKNAAGILKQKQTILDVPQNSLMTDVRDKSTSSHDMLEQYLEQKSAIYAALTSKEMRKETIDIVMLTDDEIANIKFLVDLFKPMKMAMQAICEKSAPTLSVVAPLLSQLRGRMKNKDNDSVIITSVKEAILNSLQTCHTKEDMDFFYIASALDPRFKTLPFLSDVERLTVFSSIAVKVTELNKKTRTKTDGSSSHHSSSTPFNTTIQIKQEPSDSGSGISMIMEMQDRAAEWDEPPVKRSALSSLFGDVFIEQQNRPKSVLTSAQEEVDRYKTENPTSLECNPLLWWKDHEGAYPLLAALAKSVLCIPGATVTSDVFTYSGDIFNIQRETLDCTSVDMMTFIKKNMEF</sequence>
<feature type="domain" description="BED-type" evidence="11">
    <location>
        <begin position="18"/>
        <end position="63"/>
    </location>
</feature>
<keyword evidence="5" id="KW-0805">Transcription regulation</keyword>
<name>A0ABQ9EKT7_TEGGR</name>
<dbReference type="InterPro" id="IPR003656">
    <property type="entry name" value="Znf_BED"/>
</dbReference>
<evidence type="ECO:0000256" key="9">
    <source>
        <dbReference type="PROSITE-ProRule" id="PRU00027"/>
    </source>
</evidence>
<protein>
    <recommendedName>
        <fullName evidence="11">BED-type domain-containing protein</fullName>
    </recommendedName>
</protein>
<proteinExistence type="predicted"/>
<dbReference type="InterPro" id="IPR008906">
    <property type="entry name" value="HATC_C_dom"/>
</dbReference>